<feature type="region of interest" description="Disordered" evidence="1">
    <location>
        <begin position="1"/>
        <end position="43"/>
    </location>
</feature>
<dbReference type="EMBL" id="QGKY02001015">
    <property type="protein sequence ID" value="KAF2575706.1"/>
    <property type="molecule type" value="Genomic_DNA"/>
</dbReference>
<evidence type="ECO:0000256" key="1">
    <source>
        <dbReference type="SAM" id="MobiDB-lite"/>
    </source>
</evidence>
<proteinExistence type="predicted"/>
<name>A0A3N6T1S7_BRACR</name>
<dbReference type="AlphaFoldDB" id="A0A3N6T1S7"/>
<sequence length="74" mass="8208">MQRQREDKQGRRRATGVGTRSDAPPNAGSTTVLLRQPPPSSAKKAVELPLRRLLHCQDLLSTAVKFLLRHLPSP</sequence>
<reference evidence="3" key="2">
    <citation type="submission" date="2019-12" db="EMBL/GenBank/DDBJ databases">
        <authorList>
            <person name="Studholme D.J."/>
            <person name="Sarris P."/>
        </authorList>
    </citation>
    <scope>NUCLEOTIDE SEQUENCE</scope>
    <source>
        <strain evidence="3">PFS-1207/04</strain>
        <tissue evidence="3">Leaf</tissue>
    </source>
</reference>
<evidence type="ECO:0000313" key="3">
    <source>
        <dbReference type="EMBL" id="KAF3567295.1"/>
    </source>
</evidence>
<reference evidence="2" key="1">
    <citation type="submission" date="2019-12" db="EMBL/GenBank/DDBJ databases">
        <title>Genome sequencing and annotation of Brassica cretica.</title>
        <authorList>
            <person name="Studholme D.J."/>
            <person name="Sarris P.F."/>
        </authorList>
    </citation>
    <scope>NUCLEOTIDE SEQUENCE</scope>
    <source>
        <strain evidence="2">PFS-102/07</strain>
        <tissue evidence="2">Leaf</tissue>
    </source>
</reference>
<dbReference type="Proteomes" id="UP000266723">
    <property type="component" value="Unassembled WGS sequence"/>
</dbReference>
<evidence type="ECO:0000313" key="4">
    <source>
        <dbReference type="Proteomes" id="UP000266723"/>
    </source>
</evidence>
<evidence type="ECO:0000313" key="2">
    <source>
        <dbReference type="EMBL" id="KAF2575706.1"/>
    </source>
</evidence>
<comment type="caution">
    <text evidence="2">The sequence shown here is derived from an EMBL/GenBank/DDBJ whole genome shotgun (WGS) entry which is preliminary data.</text>
</comment>
<organism evidence="2">
    <name type="scientific">Brassica cretica</name>
    <name type="common">Mustard</name>
    <dbReference type="NCBI Taxonomy" id="69181"/>
    <lineage>
        <taxon>Eukaryota</taxon>
        <taxon>Viridiplantae</taxon>
        <taxon>Streptophyta</taxon>
        <taxon>Embryophyta</taxon>
        <taxon>Tracheophyta</taxon>
        <taxon>Spermatophyta</taxon>
        <taxon>Magnoliopsida</taxon>
        <taxon>eudicotyledons</taxon>
        <taxon>Gunneridae</taxon>
        <taxon>Pentapetalae</taxon>
        <taxon>rosids</taxon>
        <taxon>malvids</taxon>
        <taxon>Brassicales</taxon>
        <taxon>Brassicaceae</taxon>
        <taxon>Brassiceae</taxon>
        <taxon>Brassica</taxon>
    </lineage>
</organism>
<keyword evidence="4" id="KW-1185">Reference proteome</keyword>
<accession>A0A3N6T1S7</accession>
<reference evidence="3 4" key="3">
    <citation type="journal article" date="2020" name="BMC Genomics">
        <title>Intraspecific diversification of the crop wild relative Brassica cretica Lam. using demographic model selection.</title>
        <authorList>
            <person name="Kioukis A."/>
            <person name="Michalopoulou V.A."/>
            <person name="Briers L."/>
            <person name="Pirintsos S."/>
            <person name="Studholme D.J."/>
            <person name="Pavlidis P."/>
            <person name="Sarris P.F."/>
        </authorList>
    </citation>
    <scope>NUCLEOTIDE SEQUENCE [LARGE SCALE GENOMIC DNA]</scope>
    <source>
        <strain evidence="4">cv. PFS-1207/04</strain>
        <strain evidence="3">PFS-1207/04</strain>
    </source>
</reference>
<protein>
    <submittedName>
        <fullName evidence="2">Uncharacterized protein</fullName>
    </submittedName>
</protein>
<dbReference type="EMBL" id="QGKV02000759">
    <property type="protein sequence ID" value="KAF3567295.1"/>
    <property type="molecule type" value="Genomic_DNA"/>
</dbReference>
<gene>
    <name evidence="3" type="ORF">DY000_02012268</name>
    <name evidence="2" type="ORF">F2Q70_00001273</name>
</gene>